<comment type="catalytic activity">
    <reaction evidence="1">
        <text>5-hydroxy-2-oxo-4-ureido-2,5-dihydro-1H-imidazole-5-carboxylate + H(+) = (S)-allantoin + CO2</text>
        <dbReference type="Rhea" id="RHEA:26301"/>
        <dbReference type="ChEBI" id="CHEBI:15378"/>
        <dbReference type="ChEBI" id="CHEBI:15678"/>
        <dbReference type="ChEBI" id="CHEBI:16526"/>
        <dbReference type="ChEBI" id="CHEBI:58639"/>
        <dbReference type="EC" id="4.1.1.97"/>
    </reaction>
</comment>
<dbReference type="InterPro" id="IPR018020">
    <property type="entry name" value="OHCU_decarboxylase"/>
</dbReference>
<accession>A0ABU6WHA5</accession>
<evidence type="ECO:0000256" key="2">
    <source>
        <dbReference type="ARBA" id="ARBA00004754"/>
    </source>
</evidence>
<dbReference type="Pfam" id="PF09349">
    <property type="entry name" value="OHCU_decarbox"/>
    <property type="match status" value="1"/>
</dbReference>
<evidence type="ECO:0000256" key="1">
    <source>
        <dbReference type="ARBA" id="ARBA00001163"/>
    </source>
</evidence>
<dbReference type="InterPro" id="IPR036778">
    <property type="entry name" value="OHCU_decarboxylase_sf"/>
</dbReference>
<keyword evidence="5" id="KW-0210">Decarboxylase</keyword>
<dbReference type="SUPFAM" id="SSF158694">
    <property type="entry name" value="UraD-Like"/>
    <property type="match status" value="1"/>
</dbReference>
<keyword evidence="6" id="KW-0456">Lyase</keyword>
<evidence type="ECO:0000313" key="8">
    <source>
        <dbReference type="EMBL" id="MED6184495.1"/>
    </source>
</evidence>
<evidence type="ECO:0000313" key="9">
    <source>
        <dbReference type="Proteomes" id="UP001341840"/>
    </source>
</evidence>
<dbReference type="Gene3D" id="1.10.3330.10">
    <property type="entry name" value="Oxo-4-hydroxy-4-carboxy-5-ureidoimidazoline decarboxylase"/>
    <property type="match status" value="1"/>
</dbReference>
<evidence type="ECO:0000256" key="3">
    <source>
        <dbReference type="ARBA" id="ARBA00012257"/>
    </source>
</evidence>
<keyword evidence="4" id="KW-0659">Purine metabolism</keyword>
<keyword evidence="9" id="KW-1185">Reference proteome</keyword>
<dbReference type="EMBL" id="JASCZI010181554">
    <property type="protein sequence ID" value="MED6184495.1"/>
    <property type="molecule type" value="Genomic_DNA"/>
</dbReference>
<sequence length="185" mass="21204">MKSVNWIAMEESDLLVCCPSLKFAKEMVSVSPFASLQHALDVAKDVWFNKLNVYSWLLVLNAHPNICEKAPFSHASYTGASTCTKGSSLEEIYALSVDYLKRFGFPYFWDAPDWDADTILLDLKNDILQNFFRRKDTFTVSPVIQTALKDFDLNKKPYPLDDLDLIAREKARRLCEILNPGEYHV</sequence>
<comment type="pathway">
    <text evidence="2">Purine metabolism; urate degradation; (S)-allantoin from urate: step 3/3.</text>
</comment>
<dbReference type="Proteomes" id="UP001341840">
    <property type="component" value="Unassembled WGS sequence"/>
</dbReference>
<evidence type="ECO:0000256" key="5">
    <source>
        <dbReference type="ARBA" id="ARBA00022793"/>
    </source>
</evidence>
<dbReference type="PANTHER" id="PTHR43466">
    <property type="entry name" value="2-OXO-4-HYDROXY-4-CARBOXY-5-UREIDOIMIDAZOLINE DECARBOXYLASE-RELATED"/>
    <property type="match status" value="1"/>
</dbReference>
<evidence type="ECO:0000256" key="4">
    <source>
        <dbReference type="ARBA" id="ARBA00022631"/>
    </source>
</evidence>
<dbReference type="EC" id="4.1.1.97" evidence="3"/>
<organism evidence="8 9">
    <name type="scientific">Stylosanthes scabra</name>
    <dbReference type="NCBI Taxonomy" id="79078"/>
    <lineage>
        <taxon>Eukaryota</taxon>
        <taxon>Viridiplantae</taxon>
        <taxon>Streptophyta</taxon>
        <taxon>Embryophyta</taxon>
        <taxon>Tracheophyta</taxon>
        <taxon>Spermatophyta</taxon>
        <taxon>Magnoliopsida</taxon>
        <taxon>eudicotyledons</taxon>
        <taxon>Gunneridae</taxon>
        <taxon>Pentapetalae</taxon>
        <taxon>rosids</taxon>
        <taxon>fabids</taxon>
        <taxon>Fabales</taxon>
        <taxon>Fabaceae</taxon>
        <taxon>Papilionoideae</taxon>
        <taxon>50 kb inversion clade</taxon>
        <taxon>dalbergioids sensu lato</taxon>
        <taxon>Dalbergieae</taxon>
        <taxon>Pterocarpus clade</taxon>
        <taxon>Stylosanthes</taxon>
    </lineage>
</organism>
<dbReference type="PANTHER" id="PTHR43466:SF1">
    <property type="entry name" value="2-OXO-4-HYDROXY-4-CARBOXY-5-UREIDOIMIDAZOLINE DECARBOXYLASE-RELATED"/>
    <property type="match status" value="1"/>
</dbReference>
<feature type="domain" description="Oxo-4-hydroxy-4-carboxy-5-ureidoimidazoline decarboxylase" evidence="7">
    <location>
        <begin position="14"/>
        <end position="124"/>
    </location>
</feature>
<evidence type="ECO:0000259" key="7">
    <source>
        <dbReference type="Pfam" id="PF09349"/>
    </source>
</evidence>
<evidence type="ECO:0000256" key="6">
    <source>
        <dbReference type="ARBA" id="ARBA00023239"/>
    </source>
</evidence>
<proteinExistence type="predicted"/>
<gene>
    <name evidence="8" type="ORF">PIB30_048011</name>
</gene>
<protein>
    <recommendedName>
        <fullName evidence="3">2-oxo-4-hydroxy-4-carboxy-5-ureidoimidazoline decarboxylase</fullName>
        <ecNumber evidence="3">4.1.1.97</ecNumber>
    </recommendedName>
</protein>
<reference evidence="8 9" key="1">
    <citation type="journal article" date="2023" name="Plants (Basel)">
        <title>Bridging the Gap: Combining Genomics and Transcriptomics Approaches to Understand Stylosanthes scabra, an Orphan Legume from the Brazilian Caatinga.</title>
        <authorList>
            <person name="Ferreira-Neto J.R.C."/>
            <person name="da Silva M.D."/>
            <person name="Binneck E."/>
            <person name="de Melo N.F."/>
            <person name="da Silva R.H."/>
            <person name="de Melo A.L.T.M."/>
            <person name="Pandolfi V."/>
            <person name="Bustamante F.O."/>
            <person name="Brasileiro-Vidal A.C."/>
            <person name="Benko-Iseppon A.M."/>
        </authorList>
    </citation>
    <scope>NUCLEOTIDE SEQUENCE [LARGE SCALE GENOMIC DNA]</scope>
    <source>
        <tissue evidence="8">Leaves</tissue>
    </source>
</reference>
<name>A0ABU6WHA5_9FABA</name>
<comment type="caution">
    <text evidence="8">The sequence shown here is derived from an EMBL/GenBank/DDBJ whole genome shotgun (WGS) entry which is preliminary data.</text>
</comment>